<feature type="compositionally biased region" description="Polar residues" evidence="5">
    <location>
        <begin position="363"/>
        <end position="376"/>
    </location>
</feature>
<evidence type="ECO:0000256" key="2">
    <source>
        <dbReference type="ARBA" id="ARBA00022692"/>
    </source>
</evidence>
<evidence type="ECO:0000313" key="8">
    <source>
        <dbReference type="Proteomes" id="UP001295423"/>
    </source>
</evidence>
<feature type="compositionally biased region" description="Basic and acidic residues" evidence="5">
    <location>
        <begin position="348"/>
        <end position="362"/>
    </location>
</feature>
<sequence length="564" mass="63789">MSDQAIFDFTNATNNNNNNATTEDAFAYYYDDNKLVPRLRVHELTDDSSRYDRMAAAPPDEQLVYYWYTWAGITLICGIFSITLFASILIQKNLRGKPFNMYLLYLMVPDFVFCLLCSITCFLNATKGSYWSVPMCHLQQWYSVFGIGGSAWINAIIAYQIHEMLKNSNVRRRYRVPTKKSVTLQCLAAFAWVIFLGSWGIYDTEHFPFHSGQMAGLACLPLEVDQASTLFFWLVFFPLFAGIPTGYGLWVGWHVYRNNLLPPMGKRRLLSVYFGRLLLVYCVMWIPAILFIFIIPGSLKVPAWTAFAGGTWSHLQTFVSCCAIVMKPDINEAYKDFMLCRIGRKKREEEEEQKKKANRRTDSTGSTETHRNSNNPYGRVERRYSCYGEDHTVERGSVGSVDDPSRRHSHSERTDMDEFPYVPRNTHSNNPLSPRSPKVTMAPEMAIGQQQQQQEQHPKHIAMPEYVEEELSISKNASPGESTDDDNAVIGVALPGAMTINMAGEIERVPPTTNSEHEQEQAPTSDSSPIVPAGSCDDDDNDKDGELLSSTDNDDSKSLSEGTV</sequence>
<keyword evidence="2 6" id="KW-0812">Transmembrane</keyword>
<dbReference type="PANTHER" id="PTHR23112">
    <property type="entry name" value="G PROTEIN-COUPLED RECEPTOR 157-RELATED"/>
    <property type="match status" value="1"/>
</dbReference>
<evidence type="ECO:0000256" key="6">
    <source>
        <dbReference type="SAM" id="Phobius"/>
    </source>
</evidence>
<keyword evidence="3 6" id="KW-1133">Transmembrane helix</keyword>
<dbReference type="Gene3D" id="1.20.1070.10">
    <property type="entry name" value="Rhodopsin 7-helix transmembrane proteins"/>
    <property type="match status" value="1"/>
</dbReference>
<evidence type="ECO:0000256" key="5">
    <source>
        <dbReference type="SAM" id="MobiDB-lite"/>
    </source>
</evidence>
<accession>A0AAD2CKV1</accession>
<dbReference type="EMBL" id="CAKOGP040000668">
    <property type="protein sequence ID" value="CAJ1937600.1"/>
    <property type="molecule type" value="Genomic_DNA"/>
</dbReference>
<feature type="transmembrane region" description="Helical" evidence="6">
    <location>
        <begin position="182"/>
        <end position="202"/>
    </location>
</feature>
<feature type="transmembrane region" description="Helical" evidence="6">
    <location>
        <begin position="141"/>
        <end position="161"/>
    </location>
</feature>
<dbReference type="SUPFAM" id="SSF81321">
    <property type="entry name" value="Family A G protein-coupled receptor-like"/>
    <property type="match status" value="1"/>
</dbReference>
<keyword evidence="4 6" id="KW-0472">Membrane</keyword>
<organism evidence="7 8">
    <name type="scientific">Cylindrotheca closterium</name>
    <dbReference type="NCBI Taxonomy" id="2856"/>
    <lineage>
        <taxon>Eukaryota</taxon>
        <taxon>Sar</taxon>
        <taxon>Stramenopiles</taxon>
        <taxon>Ochrophyta</taxon>
        <taxon>Bacillariophyta</taxon>
        <taxon>Bacillariophyceae</taxon>
        <taxon>Bacillariophycidae</taxon>
        <taxon>Bacillariales</taxon>
        <taxon>Bacillariaceae</taxon>
        <taxon>Cylindrotheca</taxon>
    </lineage>
</organism>
<feature type="region of interest" description="Disordered" evidence="5">
    <location>
        <begin position="501"/>
        <end position="564"/>
    </location>
</feature>
<feature type="transmembrane region" description="Helical" evidence="6">
    <location>
        <begin position="102"/>
        <end position="125"/>
    </location>
</feature>
<dbReference type="Proteomes" id="UP001295423">
    <property type="component" value="Unassembled WGS sequence"/>
</dbReference>
<protein>
    <recommendedName>
        <fullName evidence="9">G-protein coupled receptors family 1 profile domain-containing protein</fullName>
    </recommendedName>
</protein>
<evidence type="ECO:0000256" key="4">
    <source>
        <dbReference type="ARBA" id="ARBA00023136"/>
    </source>
</evidence>
<feature type="compositionally biased region" description="Basic and acidic residues" evidence="5">
    <location>
        <begin position="403"/>
        <end position="416"/>
    </location>
</feature>
<feature type="region of interest" description="Disordered" evidence="5">
    <location>
        <begin position="348"/>
        <end position="380"/>
    </location>
</feature>
<dbReference type="GO" id="GO:0007189">
    <property type="term" value="P:adenylate cyclase-activating G protein-coupled receptor signaling pathway"/>
    <property type="evidence" value="ECO:0007669"/>
    <property type="project" value="TreeGrafter"/>
</dbReference>
<comment type="subcellular location">
    <subcellularLocation>
        <location evidence="1">Membrane</location>
        <topology evidence="1">Multi-pass membrane protein</topology>
    </subcellularLocation>
</comment>
<dbReference type="GO" id="GO:0005886">
    <property type="term" value="C:plasma membrane"/>
    <property type="evidence" value="ECO:0007669"/>
    <property type="project" value="TreeGrafter"/>
</dbReference>
<evidence type="ECO:0000256" key="3">
    <source>
        <dbReference type="ARBA" id="ARBA00022989"/>
    </source>
</evidence>
<dbReference type="CDD" id="cd00637">
    <property type="entry name" value="7tm_classA_rhodopsin-like"/>
    <property type="match status" value="1"/>
</dbReference>
<feature type="transmembrane region" description="Helical" evidence="6">
    <location>
        <begin position="67"/>
        <end position="90"/>
    </location>
</feature>
<gene>
    <name evidence="7" type="ORF">CYCCA115_LOCUS5725</name>
</gene>
<evidence type="ECO:0000256" key="1">
    <source>
        <dbReference type="ARBA" id="ARBA00004141"/>
    </source>
</evidence>
<dbReference type="PANTHER" id="PTHR23112:SF37">
    <property type="entry name" value="G PROTEIN-COUPLED RECEPTOR GPR1"/>
    <property type="match status" value="1"/>
</dbReference>
<feature type="region of interest" description="Disordered" evidence="5">
    <location>
        <begin position="393"/>
        <end position="488"/>
    </location>
</feature>
<keyword evidence="8" id="KW-1185">Reference proteome</keyword>
<dbReference type="GO" id="GO:0004930">
    <property type="term" value="F:G protein-coupled receptor activity"/>
    <property type="evidence" value="ECO:0007669"/>
    <property type="project" value="TreeGrafter"/>
</dbReference>
<feature type="transmembrane region" description="Helical" evidence="6">
    <location>
        <begin position="273"/>
        <end position="295"/>
    </location>
</feature>
<evidence type="ECO:0000313" key="7">
    <source>
        <dbReference type="EMBL" id="CAJ1937600.1"/>
    </source>
</evidence>
<feature type="transmembrane region" description="Helical" evidence="6">
    <location>
        <begin position="230"/>
        <end position="253"/>
    </location>
</feature>
<name>A0AAD2CKV1_9STRA</name>
<comment type="caution">
    <text evidence="7">The sequence shown here is derived from an EMBL/GenBank/DDBJ whole genome shotgun (WGS) entry which is preliminary data.</text>
</comment>
<reference evidence="7" key="1">
    <citation type="submission" date="2023-08" db="EMBL/GenBank/DDBJ databases">
        <authorList>
            <person name="Audoor S."/>
            <person name="Bilcke G."/>
        </authorList>
    </citation>
    <scope>NUCLEOTIDE SEQUENCE</scope>
</reference>
<dbReference type="AlphaFoldDB" id="A0AAD2CKV1"/>
<proteinExistence type="predicted"/>
<evidence type="ECO:0008006" key="9">
    <source>
        <dbReference type="Google" id="ProtNLM"/>
    </source>
</evidence>